<gene>
    <name evidence="2" type="ORF">UREG_05787</name>
</gene>
<dbReference type="InParanoid" id="C4JTJ8"/>
<feature type="region of interest" description="Disordered" evidence="1">
    <location>
        <begin position="583"/>
        <end position="633"/>
    </location>
</feature>
<dbReference type="VEuPathDB" id="FungiDB:UREG_05787"/>
<dbReference type="KEGG" id="ure:UREG_05787"/>
<dbReference type="AlphaFoldDB" id="C4JTJ8"/>
<feature type="compositionally biased region" description="Polar residues" evidence="1">
    <location>
        <begin position="694"/>
        <end position="709"/>
    </location>
</feature>
<feature type="region of interest" description="Disordered" evidence="1">
    <location>
        <begin position="723"/>
        <end position="755"/>
    </location>
</feature>
<keyword evidence="3" id="KW-1185">Reference proteome</keyword>
<feature type="region of interest" description="Disordered" evidence="1">
    <location>
        <begin position="136"/>
        <end position="221"/>
    </location>
</feature>
<organism evidence="2 3">
    <name type="scientific">Uncinocarpus reesii (strain UAMH 1704)</name>
    <dbReference type="NCBI Taxonomy" id="336963"/>
    <lineage>
        <taxon>Eukaryota</taxon>
        <taxon>Fungi</taxon>
        <taxon>Dikarya</taxon>
        <taxon>Ascomycota</taxon>
        <taxon>Pezizomycotina</taxon>
        <taxon>Eurotiomycetes</taxon>
        <taxon>Eurotiomycetidae</taxon>
        <taxon>Onygenales</taxon>
        <taxon>Onygenaceae</taxon>
        <taxon>Uncinocarpus</taxon>
    </lineage>
</organism>
<dbReference type="Proteomes" id="UP000002058">
    <property type="component" value="Unassembled WGS sequence"/>
</dbReference>
<dbReference type="eggNOG" id="ENOG502RNWY">
    <property type="taxonomic scope" value="Eukaryota"/>
</dbReference>
<proteinExistence type="predicted"/>
<feature type="compositionally biased region" description="Polar residues" evidence="1">
    <location>
        <begin position="677"/>
        <end position="687"/>
    </location>
</feature>
<dbReference type="HOGENOM" id="CLU_025682_0_0_1"/>
<evidence type="ECO:0000313" key="3">
    <source>
        <dbReference type="Proteomes" id="UP000002058"/>
    </source>
</evidence>
<dbReference type="EMBL" id="CH476617">
    <property type="protein sequence ID" value="EEP80945.1"/>
    <property type="molecule type" value="Genomic_DNA"/>
</dbReference>
<sequence>MEAALSEGIYTSSSDMQQHTPPNNSKSPSFQPVVGQGLGLTPLPGSQLQQDRNHLQDLDLQGVGDFGGPYDLPTDHNLDLTEIDRLIRDGDLPGSLLSQDNLGEVYTNAPSLEPTENPVWSTDPPVPCRLTPSVLPESAVTSEPRYRPIAPKPTLGADNKRFLDDISIDEDNESDLSSAEGNKPAAKRQRVDQSMQPNFTRNSLPTPDQDPYFSKQRRHGFPSDTANSFIRFPVHNSVERQSDFTNRFSKLPSLAVELSGAPCITENTTSAPASLVTPKKGSNGNTVNVNTTYSRAPLSLPPHSTAPATPCLLADSDVPSFHRESSVDSLFDERENSPVANAASSSLNVENSPFAMPFITSSTGTPISDHLKRVCQIKDEDILLTQSREAAWFVRQRPRYISPYPQPGGALGYLPSTPSLHVRSIKAADTEIAARLEDYRKKVRSCMSDRAKLVEELQASAGRGKYQALKDQVKYLKRAATVRQKREKEAKREAERWQEQHKNVATAYNQLCADFHHLRYYAHSMQIQLQHVSQAREPRLLHSYAPVQHGMSSQVTGQLGKLAAPPTQAPAISPLDMIRPPTTSVPITPNTSSPATPVMVDLTGDEDTQADTRPKPSQPTEYTSVSEPGIGQKELLEKMRKKEYRWLGNNNHMHQRFAPSLSAPPQTQPQAMVKSASARSPDTATRNSARRGNTKATVSQSDQGQSQTQHTIVGLNATDAKKAASAMNLGNDLESPERHLNTPRTSPQVTTQQEDEDDFARVLEMALQNNG</sequence>
<dbReference type="OrthoDB" id="4366200at2759"/>
<protein>
    <submittedName>
        <fullName evidence="2">Uncharacterized protein</fullName>
    </submittedName>
</protein>
<reference evidence="3" key="1">
    <citation type="journal article" date="2009" name="Genome Res.">
        <title>Comparative genomic analyses of the human fungal pathogens Coccidioides and their relatives.</title>
        <authorList>
            <person name="Sharpton T.J."/>
            <person name="Stajich J.E."/>
            <person name="Rounsley S.D."/>
            <person name="Gardner M.J."/>
            <person name="Wortman J.R."/>
            <person name="Jordar V.S."/>
            <person name="Maiti R."/>
            <person name="Kodira C.D."/>
            <person name="Neafsey D.E."/>
            <person name="Zeng Q."/>
            <person name="Hung C.-Y."/>
            <person name="McMahan C."/>
            <person name="Muszewska A."/>
            <person name="Grynberg M."/>
            <person name="Mandel M.A."/>
            <person name="Kellner E.M."/>
            <person name="Barker B.M."/>
            <person name="Galgiani J.N."/>
            <person name="Orbach M.J."/>
            <person name="Kirkland T.N."/>
            <person name="Cole G.T."/>
            <person name="Henn M.R."/>
            <person name="Birren B.W."/>
            <person name="Taylor J.W."/>
        </authorList>
    </citation>
    <scope>NUCLEOTIDE SEQUENCE [LARGE SCALE GENOMIC DNA]</scope>
    <source>
        <strain evidence="3">UAMH 1704</strain>
    </source>
</reference>
<feature type="compositionally biased region" description="Polar residues" evidence="1">
    <location>
        <begin position="742"/>
        <end position="752"/>
    </location>
</feature>
<accession>C4JTJ8</accession>
<dbReference type="GeneID" id="8443044"/>
<feature type="compositionally biased region" description="Polar residues" evidence="1">
    <location>
        <begin position="9"/>
        <end position="30"/>
    </location>
</feature>
<dbReference type="RefSeq" id="XP_002585098.1">
    <property type="nucleotide sequence ID" value="XM_002585052.1"/>
</dbReference>
<evidence type="ECO:0000256" key="1">
    <source>
        <dbReference type="SAM" id="MobiDB-lite"/>
    </source>
</evidence>
<name>C4JTJ8_UNCRE</name>
<feature type="region of interest" description="Disordered" evidence="1">
    <location>
        <begin position="1"/>
        <end position="48"/>
    </location>
</feature>
<feature type="compositionally biased region" description="Polar residues" evidence="1">
    <location>
        <begin position="192"/>
        <end position="206"/>
    </location>
</feature>
<feature type="compositionally biased region" description="Polar residues" evidence="1">
    <location>
        <begin position="583"/>
        <end position="595"/>
    </location>
</feature>
<feature type="region of interest" description="Disordered" evidence="1">
    <location>
        <begin position="655"/>
        <end position="709"/>
    </location>
</feature>
<evidence type="ECO:0000313" key="2">
    <source>
        <dbReference type="EMBL" id="EEP80945.1"/>
    </source>
</evidence>